<dbReference type="NCBIfam" id="NF033504">
    <property type="entry name" value="Ni_dep_LarA"/>
    <property type="match status" value="1"/>
</dbReference>
<comment type="caution">
    <text evidence="3">The sequence shown here is derived from an EMBL/GenBank/DDBJ whole genome shotgun (WGS) entry which is preliminary data.</text>
</comment>
<dbReference type="PANTHER" id="PTHR33171">
    <property type="entry name" value="LAR_N DOMAIN-CONTAINING PROTEIN"/>
    <property type="match status" value="1"/>
</dbReference>
<gene>
    <name evidence="3" type="primary">larA</name>
    <name evidence="3" type="ORF">ENL39_04525</name>
</gene>
<evidence type="ECO:0000313" key="3">
    <source>
        <dbReference type="EMBL" id="HHF98734.1"/>
    </source>
</evidence>
<dbReference type="Pfam" id="PF21113">
    <property type="entry name" value="LarA_C"/>
    <property type="match status" value="1"/>
</dbReference>
<dbReference type="EMBL" id="DRTT01000127">
    <property type="protein sequence ID" value="HHF98734.1"/>
    <property type="molecule type" value="Genomic_DNA"/>
</dbReference>
<sequence length="425" mass="47198">MDKKLKLRYKDGEVEVKIPQENLLYSIKPEDLPGVKNEKEAIMKSLENPISSLPLSELARKGMKVVIIGDDITRPTPRERIFPVILDELNRCGIPDKDITGLISLGTHRYMTEEEIENCFGKEVTERIKVLNHEWKDKNNLVKIGSTPSGIPIEVNKLAKEADLLIATGSIVPHCLAGYGGGGKAIQPGICSWETTGKTHLIPMKKDMFLKLVGDVENEVRHEIEKVAEAVGLNFIVNVVLNDKKEIVKVVSGNQVKAHREGVKIAKRIYEREIPGLADIVIVSAYPADIDYWQGVKPLSYAQQGLKKGGTSIIIAHFPDGISPTHSEMGEYASRSYSELKKMVEEDKFDDLVCASTLLQHARIMEHSREVICVSEGMSIEDKEKIGFKHAQTLEEALDIAFKTQGKDAKVGVINYGGDVLPRII</sequence>
<evidence type="ECO:0000259" key="2">
    <source>
        <dbReference type="Pfam" id="PF21113"/>
    </source>
</evidence>
<dbReference type="Proteomes" id="UP000886070">
    <property type="component" value="Unassembled WGS sequence"/>
</dbReference>
<dbReference type="PANTHER" id="PTHR33171:SF17">
    <property type="entry name" value="LARA-LIKE N-TERMINAL DOMAIN-CONTAINING PROTEIN"/>
    <property type="match status" value="1"/>
</dbReference>
<dbReference type="GO" id="GO:0050043">
    <property type="term" value="F:lactate racemase activity"/>
    <property type="evidence" value="ECO:0007669"/>
    <property type="project" value="InterPro"/>
</dbReference>
<dbReference type="AlphaFoldDB" id="A0A7V5HZI5"/>
<protein>
    <submittedName>
        <fullName evidence="3">Nickel-dependent lactate racemase</fullName>
    </submittedName>
</protein>
<feature type="domain" description="Lactate racemase C-terminal" evidence="2">
    <location>
        <begin position="278"/>
        <end position="418"/>
    </location>
</feature>
<dbReference type="InterPro" id="IPR043166">
    <property type="entry name" value="LarA-like_C"/>
</dbReference>
<name>A0A7V5HZI5_UNCAE</name>
<proteinExistence type="predicted"/>
<reference evidence="3" key="1">
    <citation type="journal article" date="2020" name="mSystems">
        <title>Genome- and Community-Level Interaction Insights into Carbon Utilization and Element Cycling Functions of Hydrothermarchaeota in Hydrothermal Sediment.</title>
        <authorList>
            <person name="Zhou Z."/>
            <person name="Liu Y."/>
            <person name="Xu W."/>
            <person name="Pan J."/>
            <person name="Luo Z.H."/>
            <person name="Li M."/>
        </authorList>
    </citation>
    <scope>NUCLEOTIDE SEQUENCE [LARGE SCALE GENOMIC DNA]</scope>
    <source>
        <strain evidence="3">HyVt-92</strain>
    </source>
</reference>
<dbReference type="InterPro" id="IPR047926">
    <property type="entry name" value="Ni_dep_LarA"/>
</dbReference>
<dbReference type="Pfam" id="PF09861">
    <property type="entry name" value="Lar_N"/>
    <property type="match status" value="1"/>
</dbReference>
<evidence type="ECO:0000259" key="1">
    <source>
        <dbReference type="Pfam" id="PF09861"/>
    </source>
</evidence>
<dbReference type="Gene3D" id="3.40.50.11440">
    <property type="match status" value="1"/>
</dbReference>
<dbReference type="InterPro" id="IPR048068">
    <property type="entry name" value="LarA-like"/>
</dbReference>
<organism evidence="3">
    <name type="scientific">Aerophobetes bacterium</name>
    <dbReference type="NCBI Taxonomy" id="2030807"/>
    <lineage>
        <taxon>Bacteria</taxon>
        <taxon>Candidatus Aerophobota</taxon>
    </lineage>
</organism>
<dbReference type="InterPro" id="IPR018657">
    <property type="entry name" value="LarA-like_N"/>
</dbReference>
<dbReference type="InterPro" id="IPR048520">
    <property type="entry name" value="LarA_C"/>
</dbReference>
<dbReference type="Gene3D" id="3.90.226.30">
    <property type="match status" value="1"/>
</dbReference>
<feature type="domain" description="LarA-like N-terminal" evidence="1">
    <location>
        <begin position="9"/>
        <end position="203"/>
    </location>
</feature>
<accession>A0A7V5HZI5</accession>